<feature type="compositionally biased region" description="Basic and acidic residues" evidence="4">
    <location>
        <begin position="234"/>
        <end position="274"/>
    </location>
</feature>
<dbReference type="SUPFAM" id="SSF48452">
    <property type="entry name" value="TPR-like"/>
    <property type="match status" value="1"/>
</dbReference>
<dbReference type="Gene3D" id="1.25.40.10">
    <property type="entry name" value="Tetratricopeptide repeat domain"/>
    <property type="match status" value="1"/>
</dbReference>
<dbReference type="GO" id="GO:0034080">
    <property type="term" value="P:CENP-A containing chromatin assembly"/>
    <property type="evidence" value="ECO:0007669"/>
    <property type="project" value="TreeGrafter"/>
</dbReference>
<evidence type="ECO:0000313" key="5">
    <source>
        <dbReference type="EMBL" id="TKR60008.1"/>
    </source>
</evidence>
<organism evidence="5 6">
    <name type="scientific">Steinernema carpocapsae</name>
    <name type="common">Entomopathogenic nematode</name>
    <dbReference type="NCBI Taxonomy" id="34508"/>
    <lineage>
        <taxon>Eukaryota</taxon>
        <taxon>Metazoa</taxon>
        <taxon>Ecdysozoa</taxon>
        <taxon>Nematoda</taxon>
        <taxon>Chromadorea</taxon>
        <taxon>Rhabditida</taxon>
        <taxon>Tylenchina</taxon>
        <taxon>Panagrolaimomorpha</taxon>
        <taxon>Strongyloidoidea</taxon>
        <taxon>Steinernematidae</taxon>
        <taxon>Steinernema</taxon>
    </lineage>
</organism>
<feature type="compositionally biased region" description="Acidic residues" evidence="4">
    <location>
        <begin position="288"/>
        <end position="319"/>
    </location>
</feature>
<dbReference type="OrthoDB" id="5587616at2759"/>
<keyword evidence="6" id="KW-1185">Reference proteome</keyword>
<evidence type="ECO:0000256" key="3">
    <source>
        <dbReference type="SAM" id="Coils"/>
    </source>
</evidence>
<feature type="coiled-coil region" evidence="3">
    <location>
        <begin position="441"/>
        <end position="475"/>
    </location>
</feature>
<evidence type="ECO:0008006" key="7">
    <source>
        <dbReference type="Google" id="ProtNLM"/>
    </source>
</evidence>
<proteinExistence type="predicted"/>
<keyword evidence="2" id="KW-0802">TPR repeat</keyword>
<comment type="caution">
    <text evidence="5">The sequence shown here is derived from an EMBL/GenBank/DDBJ whole genome shotgun (WGS) entry which is preliminary data.</text>
</comment>
<dbReference type="InterPro" id="IPR011990">
    <property type="entry name" value="TPR-like_helical_dom_sf"/>
</dbReference>
<dbReference type="GO" id="GO:0005654">
    <property type="term" value="C:nucleoplasm"/>
    <property type="evidence" value="ECO:0007669"/>
    <property type="project" value="TreeGrafter"/>
</dbReference>
<feature type="compositionally biased region" description="Basic and acidic residues" evidence="4">
    <location>
        <begin position="90"/>
        <end position="108"/>
    </location>
</feature>
<keyword evidence="1" id="KW-0677">Repeat</keyword>
<reference evidence="5 6" key="2">
    <citation type="journal article" date="2019" name="G3 (Bethesda)">
        <title>Hybrid Assembly of the Genome of the Entomopathogenic Nematode Steinernema carpocapsae Identifies the X-Chromosome.</title>
        <authorList>
            <person name="Serra L."/>
            <person name="Macchietto M."/>
            <person name="Macias-Munoz A."/>
            <person name="McGill C.J."/>
            <person name="Rodriguez I.M."/>
            <person name="Rodriguez B."/>
            <person name="Murad R."/>
            <person name="Mortazavi A."/>
        </authorList>
    </citation>
    <scope>NUCLEOTIDE SEQUENCE [LARGE SCALE GENOMIC DNA]</scope>
    <source>
        <strain evidence="5 6">ALL</strain>
    </source>
</reference>
<feature type="compositionally biased region" description="Basic and acidic residues" evidence="4">
    <location>
        <begin position="171"/>
        <end position="225"/>
    </location>
</feature>
<feature type="compositionally biased region" description="Acidic residues" evidence="4">
    <location>
        <begin position="150"/>
        <end position="170"/>
    </location>
</feature>
<feature type="region of interest" description="Disordered" evidence="4">
    <location>
        <begin position="90"/>
        <end position="319"/>
    </location>
</feature>
<dbReference type="PANTHER" id="PTHR15081:SF1">
    <property type="entry name" value="NUCLEAR AUTOANTIGENIC SPERM PROTEIN"/>
    <property type="match status" value="1"/>
</dbReference>
<name>A0A4U5LV38_STECR</name>
<gene>
    <name evidence="5" type="ORF">L596_029604</name>
</gene>
<dbReference type="GO" id="GO:0042393">
    <property type="term" value="F:histone binding"/>
    <property type="evidence" value="ECO:0007669"/>
    <property type="project" value="TreeGrafter"/>
</dbReference>
<dbReference type="GO" id="GO:0006335">
    <property type="term" value="P:DNA replication-dependent chromatin assembly"/>
    <property type="evidence" value="ECO:0007669"/>
    <property type="project" value="TreeGrafter"/>
</dbReference>
<sequence length="532" mass="58976">MDAANECFRTEEFNKLFAAGKQHFVRKNFKEASEHLSEALIIADELFGDFGVEGFDAKLLYAKAMAEITRAEDQMEVDQALLAVLKSATEKKLAEEPKEAEAEKTDAKAEEEDPKEVGANAGEPMEADAEKTEVEEPEAAEAEAQKTEAETEEPNETEAEMTDAKAEEEEPKAAEVDAEKTEAEAEEPKEAEAEKTEAKTEAEDPKEAEAKAEEPKEAEAEKTEAEEPEAAEAEAQKTEAEAEEPKEAEAEKTEAKGEEEEPKAAEADTEKTEAEAEEPEAAEAKADEEADEDESMEAEEGDADESQEADQSMEDEEQGNAEVAFQMFDICRLICDKQLQNDPKSEHWLYRKANVLMDAGEFAIFDQRLDQAREDISEAVRVLNAMEKADPIVHAAAYMMYGRACLDSKEYAEAAKHYEKVQEILKAYLDKPEEEKEEANVKDATELLESSTKLLEDARNSMADYEKANEAKKAAFVVEPQFANAEVNDITGMIRKGIKRPAEGAPEEDTAKKTKTEESTSDQENKEAVQET</sequence>
<feature type="region of interest" description="Disordered" evidence="4">
    <location>
        <begin position="497"/>
        <end position="532"/>
    </location>
</feature>
<dbReference type="Proteomes" id="UP000298663">
    <property type="component" value="Unassembled WGS sequence"/>
</dbReference>
<dbReference type="PANTHER" id="PTHR15081">
    <property type="entry name" value="NUCLEAR AUTOANTIGENIC SPERM PROTEIN NASP -RELATED"/>
    <property type="match status" value="1"/>
</dbReference>
<dbReference type="AlphaFoldDB" id="A0A4U5LV38"/>
<evidence type="ECO:0000256" key="2">
    <source>
        <dbReference type="ARBA" id="ARBA00022803"/>
    </source>
</evidence>
<dbReference type="EMBL" id="AZBU02000012">
    <property type="protein sequence ID" value="TKR60008.1"/>
    <property type="molecule type" value="Genomic_DNA"/>
</dbReference>
<protein>
    <recommendedName>
        <fullName evidence="7">Tetratricopeptide SHNi-TPR domain-containing protein</fullName>
    </recommendedName>
</protein>
<accession>A0A4U5LV38</accession>
<dbReference type="InterPro" id="IPR051730">
    <property type="entry name" value="NASP-like"/>
</dbReference>
<evidence type="ECO:0000256" key="1">
    <source>
        <dbReference type="ARBA" id="ARBA00022737"/>
    </source>
</evidence>
<keyword evidence="3" id="KW-0175">Coiled coil</keyword>
<evidence type="ECO:0000313" key="6">
    <source>
        <dbReference type="Proteomes" id="UP000298663"/>
    </source>
</evidence>
<reference evidence="5 6" key="1">
    <citation type="journal article" date="2015" name="Genome Biol.">
        <title>Comparative genomics of Steinernema reveals deeply conserved gene regulatory networks.</title>
        <authorList>
            <person name="Dillman A.R."/>
            <person name="Macchietto M."/>
            <person name="Porter C.F."/>
            <person name="Rogers A."/>
            <person name="Williams B."/>
            <person name="Antoshechkin I."/>
            <person name="Lee M.M."/>
            <person name="Goodwin Z."/>
            <person name="Lu X."/>
            <person name="Lewis E.E."/>
            <person name="Goodrich-Blair H."/>
            <person name="Stock S.P."/>
            <person name="Adams B.J."/>
            <person name="Sternberg P.W."/>
            <person name="Mortazavi A."/>
        </authorList>
    </citation>
    <scope>NUCLEOTIDE SEQUENCE [LARGE SCALE GENOMIC DNA]</scope>
    <source>
        <strain evidence="5 6">ALL</strain>
    </source>
</reference>
<feature type="compositionally biased region" description="Basic and acidic residues" evidence="4">
    <location>
        <begin position="509"/>
        <end position="532"/>
    </location>
</feature>
<evidence type="ECO:0000256" key="4">
    <source>
        <dbReference type="SAM" id="MobiDB-lite"/>
    </source>
</evidence>